<keyword evidence="4 9" id="KW-0732">Signal</keyword>
<dbReference type="InterPro" id="IPR008754">
    <property type="entry name" value="Peptidase_M43"/>
</dbReference>
<dbReference type="Pfam" id="PF05572">
    <property type="entry name" value="Peptidase_M43"/>
    <property type="match status" value="1"/>
</dbReference>
<proteinExistence type="inferred from homology"/>
<keyword evidence="8" id="KW-1015">Disulfide bond</keyword>
<evidence type="ECO:0000256" key="6">
    <source>
        <dbReference type="ARBA" id="ARBA00022833"/>
    </source>
</evidence>
<feature type="chain" id="PRO_5004652477" evidence="9">
    <location>
        <begin position="18"/>
        <end position="270"/>
    </location>
</feature>
<dbReference type="OMA" id="FERADDC"/>
<feature type="signal peptide" evidence="9">
    <location>
        <begin position="1"/>
        <end position="17"/>
    </location>
</feature>
<dbReference type="Proteomes" id="UP000018144">
    <property type="component" value="Unassembled WGS sequence"/>
</dbReference>
<name>U4LMI9_PYROM</name>
<reference evidence="11 12" key="1">
    <citation type="journal article" date="2013" name="PLoS Genet.">
        <title>The genome and development-dependent transcriptomes of Pyronema confluens: a window into fungal evolution.</title>
        <authorList>
            <person name="Traeger S."/>
            <person name="Altegoer F."/>
            <person name="Freitag M."/>
            <person name="Gabaldon T."/>
            <person name="Kempken F."/>
            <person name="Kumar A."/>
            <person name="Marcet-Houben M."/>
            <person name="Poggeler S."/>
            <person name="Stajich J.E."/>
            <person name="Nowrousian M."/>
        </authorList>
    </citation>
    <scope>NUCLEOTIDE SEQUENCE [LARGE SCALE GENOMIC DNA]</scope>
    <source>
        <strain evidence="12">CBS 100304</strain>
        <tissue evidence="11">Vegetative mycelium</tissue>
    </source>
</reference>
<dbReference type="GO" id="GO:0008237">
    <property type="term" value="F:metallopeptidase activity"/>
    <property type="evidence" value="ECO:0007669"/>
    <property type="project" value="UniProtKB-KW"/>
</dbReference>
<keyword evidence="2 11" id="KW-0645">Protease</keyword>
<feature type="domain" description="Peptidase M43 pregnancy-associated plasma-A" evidence="10">
    <location>
        <begin position="127"/>
        <end position="261"/>
    </location>
</feature>
<accession>U4LMI9</accession>
<keyword evidence="7 11" id="KW-0482">Metalloprotease</keyword>
<keyword evidence="5" id="KW-0378">Hydrolase</keyword>
<evidence type="ECO:0000259" key="10">
    <source>
        <dbReference type="Pfam" id="PF05572"/>
    </source>
</evidence>
<dbReference type="EMBL" id="HF936161">
    <property type="protein sequence ID" value="CCX15279.1"/>
    <property type="molecule type" value="Genomic_DNA"/>
</dbReference>
<dbReference type="GO" id="GO:0046872">
    <property type="term" value="F:metal ion binding"/>
    <property type="evidence" value="ECO:0007669"/>
    <property type="project" value="UniProtKB-KW"/>
</dbReference>
<evidence type="ECO:0000256" key="1">
    <source>
        <dbReference type="ARBA" id="ARBA00008721"/>
    </source>
</evidence>
<evidence type="ECO:0000256" key="5">
    <source>
        <dbReference type="ARBA" id="ARBA00022801"/>
    </source>
</evidence>
<dbReference type="InterPro" id="IPR024079">
    <property type="entry name" value="MetalloPept_cat_dom_sf"/>
</dbReference>
<dbReference type="eggNOG" id="ENOG502RYKG">
    <property type="taxonomic scope" value="Eukaryota"/>
</dbReference>
<evidence type="ECO:0000256" key="8">
    <source>
        <dbReference type="ARBA" id="ARBA00023157"/>
    </source>
</evidence>
<keyword evidence="12" id="KW-1185">Reference proteome</keyword>
<keyword evidence="6" id="KW-0862">Zinc</keyword>
<dbReference type="CDD" id="cd04275">
    <property type="entry name" value="ZnMc_pappalysin_like"/>
    <property type="match status" value="1"/>
</dbReference>
<dbReference type="PANTHER" id="PTHR47466:SF1">
    <property type="entry name" value="METALLOPROTEASE MEP1 (AFU_ORTHOLOGUE AFUA_1G07730)-RELATED"/>
    <property type="match status" value="1"/>
</dbReference>
<dbReference type="SUPFAM" id="SSF55486">
    <property type="entry name" value="Metalloproteases ('zincins'), catalytic domain"/>
    <property type="match status" value="1"/>
</dbReference>
<dbReference type="GO" id="GO:0006508">
    <property type="term" value="P:proteolysis"/>
    <property type="evidence" value="ECO:0007669"/>
    <property type="project" value="UniProtKB-KW"/>
</dbReference>
<sequence length="270" mass="29264">MRFSVLALFAIAALTTARKCGTEEPSQELIQSNNNIWAEEASSFSISEAVAAPIVVEVYFHVLRTGTAESQGNIPDQKLYDQLDVLNADYASAGISFKLLGITRTTNSAWYNDQAESQMKAALRKGTYKTLNVYYQNLSGGVLGYCYYPKSNPDAATVSLDGCAVLSSSVPNGSLANYNLGRTLTHEAGHWFGLFHTFQGGCTGGDSVDDTPPEASAAYGCPVGRDTCNGGGVDPIHNFMDYSYDSCMEEFTPQQGARMNTYFKNYRSST</sequence>
<dbReference type="AlphaFoldDB" id="U4LMI9"/>
<gene>
    <name evidence="11" type="ORF">PCON_01554</name>
</gene>
<dbReference type="Gene3D" id="3.40.390.10">
    <property type="entry name" value="Collagenase (Catalytic Domain)"/>
    <property type="match status" value="1"/>
</dbReference>
<dbReference type="OrthoDB" id="536211at2759"/>
<evidence type="ECO:0000256" key="2">
    <source>
        <dbReference type="ARBA" id="ARBA00022670"/>
    </source>
</evidence>
<evidence type="ECO:0000256" key="7">
    <source>
        <dbReference type="ARBA" id="ARBA00023049"/>
    </source>
</evidence>
<protein>
    <submittedName>
        <fullName evidence="11">Similar to Extracellular metalloprotease MGG_08041 acc. no. A4RGT4</fullName>
    </submittedName>
</protein>
<evidence type="ECO:0000313" key="12">
    <source>
        <dbReference type="Proteomes" id="UP000018144"/>
    </source>
</evidence>
<evidence type="ECO:0000256" key="3">
    <source>
        <dbReference type="ARBA" id="ARBA00022723"/>
    </source>
</evidence>
<evidence type="ECO:0000256" key="9">
    <source>
        <dbReference type="SAM" id="SignalP"/>
    </source>
</evidence>
<comment type="similarity">
    <text evidence="1">Belongs to the peptidase M43B family.</text>
</comment>
<evidence type="ECO:0000313" key="11">
    <source>
        <dbReference type="EMBL" id="CCX15279.1"/>
    </source>
</evidence>
<keyword evidence="3" id="KW-0479">Metal-binding</keyword>
<organism evidence="11 12">
    <name type="scientific">Pyronema omphalodes (strain CBS 100304)</name>
    <name type="common">Pyronema confluens</name>
    <dbReference type="NCBI Taxonomy" id="1076935"/>
    <lineage>
        <taxon>Eukaryota</taxon>
        <taxon>Fungi</taxon>
        <taxon>Dikarya</taxon>
        <taxon>Ascomycota</taxon>
        <taxon>Pezizomycotina</taxon>
        <taxon>Pezizomycetes</taxon>
        <taxon>Pezizales</taxon>
        <taxon>Pyronemataceae</taxon>
        <taxon>Pyronema</taxon>
    </lineage>
</organism>
<dbReference type="MEROPS" id="M43.008"/>
<evidence type="ECO:0000256" key="4">
    <source>
        <dbReference type="ARBA" id="ARBA00022729"/>
    </source>
</evidence>
<dbReference type="STRING" id="1076935.U4LMI9"/>
<dbReference type="PANTHER" id="PTHR47466">
    <property type="match status" value="1"/>
</dbReference>